<dbReference type="InterPro" id="IPR036937">
    <property type="entry name" value="Adhesion_dom_fimbrial_sf"/>
</dbReference>
<organism evidence="2 3">
    <name type="scientific">Escherichia coli</name>
    <dbReference type="NCBI Taxonomy" id="562"/>
    <lineage>
        <taxon>Bacteria</taxon>
        <taxon>Pseudomonadati</taxon>
        <taxon>Pseudomonadota</taxon>
        <taxon>Gammaproteobacteria</taxon>
        <taxon>Enterobacterales</taxon>
        <taxon>Enterobacteriaceae</taxon>
        <taxon>Escherichia</taxon>
    </lineage>
</organism>
<comment type="caution">
    <text evidence="2">The sequence shown here is derived from an EMBL/GenBank/DDBJ whole genome shotgun (WGS) entry which is preliminary data.</text>
</comment>
<dbReference type="EMBL" id="RRGJ01000002">
    <property type="protein sequence ID" value="TJQ18597.1"/>
    <property type="molecule type" value="Genomic_DNA"/>
</dbReference>
<feature type="domain" description="Fimbrial-type adhesion" evidence="1">
    <location>
        <begin position="41"/>
        <end position="171"/>
    </location>
</feature>
<dbReference type="GO" id="GO:0043709">
    <property type="term" value="P:cell adhesion involved in single-species biofilm formation"/>
    <property type="evidence" value="ECO:0007669"/>
    <property type="project" value="TreeGrafter"/>
</dbReference>
<dbReference type="Proteomes" id="UP000309937">
    <property type="component" value="Unassembled WGS sequence"/>
</dbReference>
<evidence type="ECO:0000313" key="3">
    <source>
        <dbReference type="Proteomes" id="UP000309937"/>
    </source>
</evidence>
<dbReference type="Pfam" id="PF00419">
    <property type="entry name" value="Fimbrial"/>
    <property type="match status" value="1"/>
</dbReference>
<dbReference type="PANTHER" id="PTHR33420">
    <property type="entry name" value="FIMBRIAL SUBUNIT ELFA-RELATED"/>
    <property type="match status" value="1"/>
</dbReference>
<proteinExistence type="predicted"/>
<evidence type="ECO:0000259" key="1">
    <source>
        <dbReference type="Pfam" id="PF00419"/>
    </source>
</evidence>
<dbReference type="GO" id="GO:0009289">
    <property type="term" value="C:pilus"/>
    <property type="evidence" value="ECO:0007669"/>
    <property type="project" value="InterPro"/>
</dbReference>
<dbReference type="InterPro" id="IPR000259">
    <property type="entry name" value="Adhesion_dom_fimbrial"/>
</dbReference>
<dbReference type="SUPFAM" id="SSF49401">
    <property type="entry name" value="Bacterial adhesins"/>
    <property type="match status" value="1"/>
</dbReference>
<dbReference type="Gene3D" id="2.60.40.1090">
    <property type="entry name" value="Fimbrial-type adhesion domain"/>
    <property type="match status" value="1"/>
</dbReference>
<reference evidence="2 3" key="1">
    <citation type="submission" date="2018-12" db="EMBL/GenBank/DDBJ databases">
        <title>Food and Water Safety Consortium.</title>
        <authorList>
            <person name="Tyson S."/>
            <person name="Peterson C.-L."/>
            <person name="Olson A."/>
            <person name="Tyler S."/>
            <person name="Cabral J."/>
            <person name="Lynch T."/>
            <person name="Knox N."/>
            <person name="Van Domselaar G."/>
            <person name="Graham M."/>
        </authorList>
    </citation>
    <scope>NUCLEOTIDE SEQUENCE [LARGE SCALE GENOMIC DNA]</scope>
    <source>
        <strain evidence="2 3">FWSEC0118</strain>
    </source>
</reference>
<dbReference type="AlphaFoldDB" id="A0A0L7AN25"/>
<dbReference type="RefSeq" id="WP_000877916.1">
    <property type="nucleotide sequence ID" value="NZ_CP169309.1"/>
</dbReference>
<dbReference type="InterPro" id="IPR008966">
    <property type="entry name" value="Adhesion_dom_sf"/>
</dbReference>
<dbReference type="InterPro" id="IPR050263">
    <property type="entry name" value="Bact_Fimbrial_Adh_Pro"/>
</dbReference>
<accession>A0A0L7AN25</accession>
<name>A0A0L7AN25_ECOLX</name>
<dbReference type="PANTHER" id="PTHR33420:SF34">
    <property type="entry name" value="MINOR FIMBRIAL SUBUNIT"/>
    <property type="match status" value="1"/>
</dbReference>
<sequence length="171" mass="18518">MKYTFLVGTGIFLLSGWLMGNLAVAGQSKKVSLSLRILVDGPPPCSVKGSNVDFGNVYISKINGTNYRTTTPLYTLNCDNRAVDADELRMQLKGATTVINGETVMATEIPGLGIRIENGADNSLFRVGEGNWTPFNFYQSPNLKAVPVKQSGAQLMPAVFNATMTMVVDYQ</sequence>
<gene>
    <name evidence="2" type="ORF">C9Z68_02850</name>
</gene>
<evidence type="ECO:0000313" key="2">
    <source>
        <dbReference type="EMBL" id="TJQ18597.1"/>
    </source>
</evidence>
<protein>
    <submittedName>
        <fullName evidence="2">Fimbrial protein</fullName>
    </submittedName>
</protein>